<accession>A0A232F0A8</accession>
<keyword evidence="2" id="KW-1185">Reference proteome</keyword>
<protein>
    <submittedName>
        <fullName evidence="1">Uncharacterized protein</fullName>
    </submittedName>
</protein>
<evidence type="ECO:0000313" key="2">
    <source>
        <dbReference type="Proteomes" id="UP000215335"/>
    </source>
</evidence>
<reference evidence="1 2" key="1">
    <citation type="journal article" date="2017" name="Curr. Biol.">
        <title>The Evolution of Venom by Co-option of Single-Copy Genes.</title>
        <authorList>
            <person name="Martinson E.O."/>
            <person name="Mrinalini"/>
            <person name="Kelkar Y.D."/>
            <person name="Chang C.H."/>
            <person name="Werren J.H."/>
        </authorList>
    </citation>
    <scope>NUCLEOTIDE SEQUENCE [LARGE SCALE GENOMIC DNA]</scope>
    <source>
        <strain evidence="1 2">Alberta</strain>
        <tissue evidence="1">Whole body</tissue>
    </source>
</reference>
<dbReference type="Proteomes" id="UP000215335">
    <property type="component" value="Unassembled WGS sequence"/>
</dbReference>
<dbReference type="AlphaFoldDB" id="A0A232F0A8"/>
<organism evidence="1 2">
    <name type="scientific">Trichomalopsis sarcophagae</name>
    <dbReference type="NCBI Taxonomy" id="543379"/>
    <lineage>
        <taxon>Eukaryota</taxon>
        <taxon>Metazoa</taxon>
        <taxon>Ecdysozoa</taxon>
        <taxon>Arthropoda</taxon>
        <taxon>Hexapoda</taxon>
        <taxon>Insecta</taxon>
        <taxon>Pterygota</taxon>
        <taxon>Neoptera</taxon>
        <taxon>Endopterygota</taxon>
        <taxon>Hymenoptera</taxon>
        <taxon>Apocrita</taxon>
        <taxon>Proctotrupomorpha</taxon>
        <taxon>Chalcidoidea</taxon>
        <taxon>Pteromalidae</taxon>
        <taxon>Pteromalinae</taxon>
        <taxon>Trichomalopsis</taxon>
    </lineage>
</organism>
<evidence type="ECO:0000313" key="1">
    <source>
        <dbReference type="EMBL" id="OXU24052.1"/>
    </source>
</evidence>
<gene>
    <name evidence="1" type="ORF">TSAR_005730</name>
</gene>
<dbReference type="EMBL" id="NNAY01001414">
    <property type="protein sequence ID" value="OXU24052.1"/>
    <property type="molecule type" value="Genomic_DNA"/>
</dbReference>
<feature type="non-terminal residue" evidence="1">
    <location>
        <position position="1"/>
    </location>
</feature>
<sequence>RRLAKITVEFSNFKESVRSFLLVSRVSDQFYESQLAKTTRGTPLFLLNSLYGGRTVKTTGLYIRNDLYTLKI</sequence>
<name>A0A232F0A8_9HYME</name>
<proteinExistence type="predicted"/>
<comment type="caution">
    <text evidence="1">The sequence shown here is derived from an EMBL/GenBank/DDBJ whole genome shotgun (WGS) entry which is preliminary data.</text>
</comment>